<dbReference type="Pfam" id="PF08284">
    <property type="entry name" value="RVP_2"/>
    <property type="match status" value="1"/>
</dbReference>
<organism evidence="1 2">
    <name type="scientific">Vigna mungo</name>
    <name type="common">Black gram</name>
    <name type="synonym">Phaseolus mungo</name>
    <dbReference type="NCBI Taxonomy" id="3915"/>
    <lineage>
        <taxon>Eukaryota</taxon>
        <taxon>Viridiplantae</taxon>
        <taxon>Streptophyta</taxon>
        <taxon>Embryophyta</taxon>
        <taxon>Tracheophyta</taxon>
        <taxon>Spermatophyta</taxon>
        <taxon>Magnoliopsida</taxon>
        <taxon>eudicotyledons</taxon>
        <taxon>Gunneridae</taxon>
        <taxon>Pentapetalae</taxon>
        <taxon>rosids</taxon>
        <taxon>fabids</taxon>
        <taxon>Fabales</taxon>
        <taxon>Fabaceae</taxon>
        <taxon>Papilionoideae</taxon>
        <taxon>50 kb inversion clade</taxon>
        <taxon>NPAAA clade</taxon>
        <taxon>indigoferoid/millettioid clade</taxon>
        <taxon>Phaseoleae</taxon>
        <taxon>Vigna</taxon>
    </lineage>
</organism>
<dbReference type="Gene3D" id="2.40.70.10">
    <property type="entry name" value="Acid Proteases"/>
    <property type="match status" value="1"/>
</dbReference>
<evidence type="ECO:0000313" key="2">
    <source>
        <dbReference type="Proteomes" id="UP001374535"/>
    </source>
</evidence>
<gene>
    <name evidence="1" type="ORF">V8G54_019797</name>
</gene>
<dbReference type="EMBL" id="CP144695">
    <property type="protein sequence ID" value="WVZ06451.1"/>
    <property type="molecule type" value="Genomic_DNA"/>
</dbReference>
<keyword evidence="2" id="KW-1185">Reference proteome</keyword>
<dbReference type="CDD" id="cd00303">
    <property type="entry name" value="retropepsin_like"/>
    <property type="match status" value="1"/>
</dbReference>
<dbReference type="AlphaFoldDB" id="A0AAQ3RW39"/>
<protein>
    <recommendedName>
        <fullName evidence="3">RVP_2 domain-containing protein</fullName>
    </recommendedName>
</protein>
<dbReference type="SUPFAM" id="SSF50630">
    <property type="entry name" value="Acid proteases"/>
    <property type="match status" value="1"/>
</dbReference>
<dbReference type="Proteomes" id="UP001374535">
    <property type="component" value="Chromosome 6"/>
</dbReference>
<reference evidence="1 2" key="1">
    <citation type="journal article" date="2023" name="Life. Sci Alliance">
        <title>Evolutionary insights into 3D genome organization and epigenetic landscape of Vigna mungo.</title>
        <authorList>
            <person name="Junaid A."/>
            <person name="Singh B."/>
            <person name="Bhatia S."/>
        </authorList>
    </citation>
    <scope>NUCLEOTIDE SEQUENCE [LARGE SCALE GENOMIC DNA]</scope>
    <source>
        <strain evidence="1">Urdbean</strain>
    </source>
</reference>
<proteinExistence type="predicted"/>
<evidence type="ECO:0000313" key="1">
    <source>
        <dbReference type="EMBL" id="WVZ06451.1"/>
    </source>
</evidence>
<dbReference type="InterPro" id="IPR021109">
    <property type="entry name" value="Peptidase_aspartic_dom_sf"/>
</dbReference>
<sequence length="155" mass="17587">MKVSDLDDVFEPPTKLDYDPLDNSSLEARLTSLHSFLGHWTPRTFRVTGSINGYEVQIMVDSCATHNFIQTKITHFLNLALKPTSSPLRVMVGNEEFLHCTTFCPKAHLNLASLEFPTDLYPLNLFGTDVVLGIQWLTQVSPFIIDHNGPFMRFM</sequence>
<evidence type="ECO:0008006" key="3">
    <source>
        <dbReference type="Google" id="ProtNLM"/>
    </source>
</evidence>
<name>A0AAQ3RW39_VIGMU</name>
<accession>A0AAQ3RW39</accession>